<gene>
    <name evidence="2" type="ORF">PAMC26577_00770</name>
</gene>
<reference evidence="2 3" key="1">
    <citation type="submission" date="2017-03" db="EMBL/GenBank/DDBJ databases">
        <title>Genome analysis of strain PAMC 26577.</title>
        <authorList>
            <person name="Oh H.-M."/>
            <person name="Yang J.-A."/>
        </authorList>
    </citation>
    <scope>NUCLEOTIDE SEQUENCE [LARGE SCALE GENOMIC DNA]</scope>
    <source>
        <strain evidence="2 3">PAMC 26577</strain>
    </source>
</reference>
<comment type="caution">
    <text evidence="2">The sequence shown here is derived from an EMBL/GenBank/DDBJ whole genome shotgun (WGS) entry which is preliminary data.</text>
</comment>
<dbReference type="AlphaFoldDB" id="A0A242N6Y9"/>
<feature type="region of interest" description="Disordered" evidence="1">
    <location>
        <begin position="1"/>
        <end position="47"/>
    </location>
</feature>
<evidence type="ECO:0000313" key="3">
    <source>
        <dbReference type="Proteomes" id="UP000195221"/>
    </source>
</evidence>
<organism evidence="2 3">
    <name type="scientific">Caballeronia sordidicola</name>
    <name type="common">Burkholderia sordidicola</name>
    <dbReference type="NCBI Taxonomy" id="196367"/>
    <lineage>
        <taxon>Bacteria</taxon>
        <taxon>Pseudomonadati</taxon>
        <taxon>Pseudomonadota</taxon>
        <taxon>Betaproteobacteria</taxon>
        <taxon>Burkholderiales</taxon>
        <taxon>Burkholderiaceae</taxon>
        <taxon>Caballeronia</taxon>
    </lineage>
</organism>
<accession>A0A242N6Y9</accession>
<protein>
    <submittedName>
        <fullName evidence="2">Uncharacterized protein</fullName>
    </submittedName>
</protein>
<evidence type="ECO:0000256" key="1">
    <source>
        <dbReference type="SAM" id="MobiDB-lite"/>
    </source>
</evidence>
<sequence length="47" mass="4930">MVKPPASPDAGATHPNNPDNMPTKRPALPANSDRMLHNNPASDAIAK</sequence>
<evidence type="ECO:0000313" key="2">
    <source>
        <dbReference type="EMBL" id="OTP79427.1"/>
    </source>
</evidence>
<name>A0A242N6Y9_CABSO</name>
<proteinExistence type="predicted"/>
<dbReference type="EMBL" id="NBTZ01000009">
    <property type="protein sequence ID" value="OTP79427.1"/>
    <property type="molecule type" value="Genomic_DNA"/>
</dbReference>
<dbReference type="Proteomes" id="UP000195221">
    <property type="component" value="Unassembled WGS sequence"/>
</dbReference>